<evidence type="ECO:0000256" key="1">
    <source>
        <dbReference type="SAM" id="MobiDB-lite"/>
    </source>
</evidence>
<dbReference type="AlphaFoldDB" id="A0A9N8H3I9"/>
<feature type="compositionally biased region" description="Basic and acidic residues" evidence="1">
    <location>
        <begin position="621"/>
        <end position="632"/>
    </location>
</feature>
<dbReference type="PANTHER" id="PTHR47032">
    <property type="entry name" value="UDP-D-XYLOSE:L-FUCOSE ALPHA-1,3-D-XYLOSYLTRANSFERASE-RELATED"/>
    <property type="match status" value="1"/>
</dbReference>
<organism evidence="3 4">
    <name type="scientific">Seminavis robusta</name>
    <dbReference type="NCBI Taxonomy" id="568900"/>
    <lineage>
        <taxon>Eukaryota</taxon>
        <taxon>Sar</taxon>
        <taxon>Stramenopiles</taxon>
        <taxon>Ochrophyta</taxon>
        <taxon>Bacillariophyta</taxon>
        <taxon>Bacillariophyceae</taxon>
        <taxon>Bacillariophycidae</taxon>
        <taxon>Naviculales</taxon>
        <taxon>Naviculaceae</taxon>
        <taxon>Seminavis</taxon>
    </lineage>
</organism>
<dbReference type="Proteomes" id="UP001153069">
    <property type="component" value="Unassembled WGS sequence"/>
</dbReference>
<dbReference type="Pfam" id="PF03407">
    <property type="entry name" value="Nucleotid_trans"/>
    <property type="match status" value="1"/>
</dbReference>
<proteinExistence type="predicted"/>
<evidence type="ECO:0000313" key="4">
    <source>
        <dbReference type="Proteomes" id="UP001153069"/>
    </source>
</evidence>
<evidence type="ECO:0000313" key="3">
    <source>
        <dbReference type="EMBL" id="CAB9497890.1"/>
    </source>
</evidence>
<dbReference type="PANTHER" id="PTHR47032:SF1">
    <property type="entry name" value="UDP-D-XYLOSE:L-FUCOSE ALPHA-1,3-D-XYLOSYLTRANSFERASE-RELATED"/>
    <property type="match status" value="1"/>
</dbReference>
<dbReference type="InterPro" id="IPR052636">
    <property type="entry name" value="UDP-D-xylose:L-fucose_XylT"/>
</dbReference>
<dbReference type="GO" id="GO:0005794">
    <property type="term" value="C:Golgi apparatus"/>
    <property type="evidence" value="ECO:0007669"/>
    <property type="project" value="TreeGrafter"/>
</dbReference>
<feature type="region of interest" description="Disordered" evidence="1">
    <location>
        <begin position="610"/>
        <end position="632"/>
    </location>
</feature>
<keyword evidence="3" id="KW-0808">Transferase</keyword>
<gene>
    <name evidence="3" type="ORF">SEMRO_27_G018320.1</name>
</gene>
<sequence>MPMARGLKSPSSSGNNASSIHQSSTSTKHRQQSSTVLLSTSNILILLISHSITFLSGSIFASNHNMQTLPTTPMIIQPQQCPECPSWTTNFVNASMARKMKADNNQPNHNNCPKPFCPPCQAKEAKVVQQIVQQEFKDNGLPKSVDAIAAGMATATKADFAQKFDLGVPVDPSDTKFDRDVLMVYSRKSAMPTKMQQSSSSIDLVTAEELTENCDIMHVAFRYRGGAKNICLALVPNYESYHLQTWMRMPEKKGKGDRAYPLRLVPRTLQWDGQDEFGVPKWNRETRQSWKQLKVYLETYEGIVAELNKIVSRIKYKNTVVVMVCNHGQSELLMNFVCSSRKRGLDIQHVLVFATDKETKDLAESMGLTAYYNEENFGHMPAEAAKEYGDFKFVKLMVAKVLCVHLTILTGVDVLFQDVDVIWFKDPLPFFHNKNSTIYNNDAYFQDDGARSLRYAPYSANSGFYYLRYNYRTTNFMTQLVLAGDLIARSFSHQQAMIAVISEQMSLHGFRAKVLIKDDDEFPGGIHFHQGRKNNYMRQFFAGEKDPIIFHMSWTLNKDNKLLFFKQIGEWYVKEECVSKRLDEIALSGGTAVDTCCSAEALFSCHYRDKPSKVPCSDSPPIDKEGRDWWAD</sequence>
<accession>A0A9N8H3I9</accession>
<feature type="region of interest" description="Disordered" evidence="1">
    <location>
        <begin position="1"/>
        <end position="32"/>
    </location>
</feature>
<comment type="caution">
    <text evidence="3">The sequence shown here is derived from an EMBL/GenBank/DDBJ whole genome shotgun (WGS) entry which is preliminary data.</text>
</comment>
<name>A0A9N8H3I9_9STRA</name>
<dbReference type="EMBL" id="CAICTM010000027">
    <property type="protein sequence ID" value="CAB9497890.1"/>
    <property type="molecule type" value="Genomic_DNA"/>
</dbReference>
<feature type="domain" description="Nucleotide-diphospho-sugar transferase" evidence="2">
    <location>
        <begin position="347"/>
        <end position="563"/>
    </location>
</feature>
<dbReference type="GO" id="GO:0016757">
    <property type="term" value="F:glycosyltransferase activity"/>
    <property type="evidence" value="ECO:0007669"/>
    <property type="project" value="TreeGrafter"/>
</dbReference>
<keyword evidence="4" id="KW-1185">Reference proteome</keyword>
<evidence type="ECO:0000259" key="2">
    <source>
        <dbReference type="Pfam" id="PF03407"/>
    </source>
</evidence>
<dbReference type="InterPro" id="IPR005069">
    <property type="entry name" value="Nucl-diP-sugar_transferase"/>
</dbReference>
<feature type="compositionally biased region" description="Low complexity" evidence="1">
    <location>
        <begin position="9"/>
        <end position="24"/>
    </location>
</feature>
<protein>
    <submittedName>
        <fullName evidence="3">Nucleotide-diphospho-sugar transferase</fullName>
    </submittedName>
</protein>
<dbReference type="OrthoDB" id="600705at2759"/>
<reference evidence="3" key="1">
    <citation type="submission" date="2020-06" db="EMBL/GenBank/DDBJ databases">
        <authorList>
            <consortium name="Plant Systems Biology data submission"/>
        </authorList>
    </citation>
    <scope>NUCLEOTIDE SEQUENCE</scope>
    <source>
        <strain evidence="3">D6</strain>
    </source>
</reference>